<dbReference type="EMBL" id="CADEPM010000007">
    <property type="protein sequence ID" value="CAB3408602.1"/>
    <property type="molecule type" value="Genomic_DNA"/>
</dbReference>
<dbReference type="GO" id="GO:0004672">
    <property type="term" value="F:protein kinase activity"/>
    <property type="evidence" value="ECO:0007669"/>
    <property type="project" value="InterPro"/>
</dbReference>
<dbReference type="InterPro" id="IPR011009">
    <property type="entry name" value="Kinase-like_dom_sf"/>
</dbReference>
<evidence type="ECO:0000259" key="1">
    <source>
        <dbReference type="PROSITE" id="PS50011"/>
    </source>
</evidence>
<comment type="caution">
    <text evidence="2">The sequence shown here is derived from an EMBL/GenBank/DDBJ whole genome shotgun (WGS) entry which is preliminary data.</text>
</comment>
<dbReference type="OrthoDB" id="5979581at2759"/>
<dbReference type="InterPro" id="IPR000719">
    <property type="entry name" value="Prot_kinase_dom"/>
</dbReference>
<dbReference type="GO" id="GO:0005524">
    <property type="term" value="F:ATP binding"/>
    <property type="evidence" value="ECO:0007669"/>
    <property type="project" value="InterPro"/>
</dbReference>
<dbReference type="Proteomes" id="UP000494206">
    <property type="component" value="Unassembled WGS sequence"/>
</dbReference>
<dbReference type="AlphaFoldDB" id="A0A8S1F4H4"/>
<dbReference type="PANTHER" id="PTHR11909">
    <property type="entry name" value="CASEIN KINASE-RELATED"/>
    <property type="match status" value="1"/>
</dbReference>
<dbReference type="InterPro" id="IPR050235">
    <property type="entry name" value="CK1_Ser-Thr_kinase"/>
</dbReference>
<reference evidence="2 3" key="1">
    <citation type="submission" date="2020-04" db="EMBL/GenBank/DDBJ databases">
        <authorList>
            <person name="Laetsch R D."/>
            <person name="Stevens L."/>
            <person name="Kumar S."/>
            <person name="Blaxter L. M."/>
        </authorList>
    </citation>
    <scope>NUCLEOTIDE SEQUENCE [LARGE SCALE GENOMIC DNA]</scope>
</reference>
<proteinExistence type="predicted"/>
<accession>A0A8S1F4H4</accession>
<dbReference type="FunFam" id="1.10.510.10:FF:001002">
    <property type="entry name" value="Protein CBG10779"/>
    <property type="match status" value="1"/>
</dbReference>
<dbReference type="SMART" id="SM00220">
    <property type="entry name" value="S_TKc"/>
    <property type="match status" value="1"/>
</dbReference>
<evidence type="ECO:0000313" key="2">
    <source>
        <dbReference type="EMBL" id="CAB3408602.1"/>
    </source>
</evidence>
<keyword evidence="3" id="KW-1185">Reference proteome</keyword>
<dbReference type="SUPFAM" id="SSF56112">
    <property type="entry name" value="Protein kinase-like (PK-like)"/>
    <property type="match status" value="1"/>
</dbReference>
<evidence type="ECO:0000313" key="3">
    <source>
        <dbReference type="Proteomes" id="UP000494206"/>
    </source>
</evidence>
<feature type="domain" description="Protein kinase" evidence="1">
    <location>
        <begin position="1"/>
        <end position="247"/>
    </location>
</feature>
<dbReference type="Gene3D" id="1.10.510.10">
    <property type="entry name" value="Transferase(Phosphotransferase) domain 1"/>
    <property type="match status" value="1"/>
</dbReference>
<sequence length="353" mass="41459">MEAALKTEFVTDDSDQTLRNEVHMLRIMQWSKSYCKLYSARRLDWGGQKVNIMVMSLCDRPISRLRRMMPKRKFTKSTAARLSYQFLEAIRDIHMCGILHRDVKASNCGWHEPSRRLLLFDLGFCRKYLERDPQTKKLRLRTARKSAGFLGTSKYCSVFVHDEMDQGRRDDLWAWLYAISEFFLGDLPWSNEDNTHLVSRRKHKIGSSIFLKCPREILPMYDHIRQLKFESRPDYEMMFKKFAQMFARLEIDEFDLYDFEQGSPYYEKCYRDRKTDSETEMTSEGVETKLSRVVDVDEAPDLLSCGSLVTLNTTKSESSVGLGTRLATGLNRAFKKVWNFRKNSKKGNKARKS</sequence>
<name>A0A8S1F4H4_9PELO</name>
<organism evidence="2 3">
    <name type="scientific">Caenorhabditis bovis</name>
    <dbReference type="NCBI Taxonomy" id="2654633"/>
    <lineage>
        <taxon>Eukaryota</taxon>
        <taxon>Metazoa</taxon>
        <taxon>Ecdysozoa</taxon>
        <taxon>Nematoda</taxon>
        <taxon>Chromadorea</taxon>
        <taxon>Rhabditida</taxon>
        <taxon>Rhabditina</taxon>
        <taxon>Rhabditomorpha</taxon>
        <taxon>Rhabditoidea</taxon>
        <taxon>Rhabditidae</taxon>
        <taxon>Peloderinae</taxon>
        <taxon>Caenorhabditis</taxon>
    </lineage>
</organism>
<dbReference type="Pfam" id="PF00069">
    <property type="entry name" value="Pkinase"/>
    <property type="match status" value="1"/>
</dbReference>
<dbReference type="PROSITE" id="PS50011">
    <property type="entry name" value="PROTEIN_KINASE_DOM"/>
    <property type="match status" value="1"/>
</dbReference>
<gene>
    <name evidence="2" type="ORF">CBOVIS_LOCUS10361</name>
</gene>
<protein>
    <recommendedName>
        <fullName evidence="1">Protein kinase domain-containing protein</fullName>
    </recommendedName>
</protein>